<dbReference type="InterPro" id="IPR057666">
    <property type="entry name" value="DrpA_SLOG"/>
</dbReference>
<dbReference type="InterPro" id="IPR003488">
    <property type="entry name" value="DprA"/>
</dbReference>
<organism evidence="4 5">
    <name type="scientific">Clostridium thermobutyricum DSM 4928</name>
    <dbReference type="NCBI Taxonomy" id="1121339"/>
    <lineage>
        <taxon>Bacteria</taxon>
        <taxon>Bacillati</taxon>
        <taxon>Bacillota</taxon>
        <taxon>Clostridia</taxon>
        <taxon>Eubacteriales</taxon>
        <taxon>Clostridiaceae</taxon>
        <taxon>Clostridium</taxon>
    </lineage>
</organism>
<dbReference type="RefSeq" id="WP_080021483.1">
    <property type="nucleotide sequence ID" value="NZ_LTAY01000006.1"/>
</dbReference>
<feature type="domain" description="DprA winged helix" evidence="3">
    <location>
        <begin position="295"/>
        <end position="342"/>
    </location>
</feature>
<gene>
    <name evidence="4" type="ORF">CLTHE_00290</name>
</gene>
<sequence>MDYYVLWLISLEITNLQKLKLLKKYKNEKNIYENFQTIIDNDLTLRKKLNLKNIDERINILKKNIKENKFGVITINSEEYPENLKMIHEPPYFLFFKGDISLLKKDSLAIVGGRKHTVYGERVTRFIAKEAAKSDICIVSGGAKGIDSIAHIEALNNNGKTIAVLGCGINVIYPKINKNLFQRIEEKGLIISEFLPFDSPLAYNFPRRNRIISGLCNKLIVTEANNKSGSLITVSHALDQGKDIGVVPSSIFSELGYGCNMLIKDGADVIISRESLLNFLEINELNIKNNNHIIQNDILNIIRDEPIHIDQIFEKSQVDRNTLYRLLFEMQIKNEVVSLPGNYYARII</sequence>
<dbReference type="PANTHER" id="PTHR43022">
    <property type="entry name" value="PROTEIN SMF"/>
    <property type="match status" value="1"/>
</dbReference>
<dbReference type="Pfam" id="PF17782">
    <property type="entry name" value="WHD_DprA"/>
    <property type="match status" value="1"/>
</dbReference>
<name>A0A1V4SZG4_9CLOT</name>
<proteinExistence type="inferred from homology"/>
<comment type="similarity">
    <text evidence="1">Belongs to the DprA/Smf family.</text>
</comment>
<dbReference type="EMBL" id="LTAY01000006">
    <property type="protein sequence ID" value="OPX51241.1"/>
    <property type="molecule type" value="Genomic_DNA"/>
</dbReference>
<dbReference type="InterPro" id="IPR041614">
    <property type="entry name" value="DprA_WH"/>
</dbReference>
<evidence type="ECO:0000256" key="1">
    <source>
        <dbReference type="ARBA" id="ARBA00006525"/>
    </source>
</evidence>
<accession>A0A1V4SZG4</accession>
<dbReference type="OrthoDB" id="9785707at2"/>
<dbReference type="Proteomes" id="UP000191448">
    <property type="component" value="Unassembled WGS sequence"/>
</dbReference>
<evidence type="ECO:0000259" key="3">
    <source>
        <dbReference type="Pfam" id="PF17782"/>
    </source>
</evidence>
<evidence type="ECO:0000313" key="4">
    <source>
        <dbReference type="EMBL" id="OPX51241.1"/>
    </source>
</evidence>
<feature type="domain" description="Smf/DprA SLOG" evidence="2">
    <location>
        <begin position="72"/>
        <end position="280"/>
    </location>
</feature>
<dbReference type="Gene3D" id="1.10.10.10">
    <property type="entry name" value="Winged helix-like DNA-binding domain superfamily/Winged helix DNA-binding domain"/>
    <property type="match status" value="1"/>
</dbReference>
<evidence type="ECO:0000259" key="2">
    <source>
        <dbReference type="Pfam" id="PF02481"/>
    </source>
</evidence>
<dbReference type="Gene3D" id="3.40.50.450">
    <property type="match status" value="1"/>
</dbReference>
<reference evidence="4 5" key="1">
    <citation type="submission" date="2016-02" db="EMBL/GenBank/DDBJ databases">
        <title>Genome sequence of Clostridium thermobutyricum DSM 4928.</title>
        <authorList>
            <person name="Poehlein A."/>
            <person name="Daniel R."/>
        </authorList>
    </citation>
    <scope>NUCLEOTIDE SEQUENCE [LARGE SCALE GENOMIC DNA]</scope>
    <source>
        <strain evidence="4 5">DSM 4928</strain>
    </source>
</reference>
<dbReference type="PANTHER" id="PTHR43022:SF1">
    <property type="entry name" value="PROTEIN SMF"/>
    <property type="match status" value="1"/>
</dbReference>
<dbReference type="Pfam" id="PF02481">
    <property type="entry name" value="DNA_processg_A"/>
    <property type="match status" value="1"/>
</dbReference>
<dbReference type="SUPFAM" id="SSF102405">
    <property type="entry name" value="MCP/YpsA-like"/>
    <property type="match status" value="1"/>
</dbReference>
<protein>
    <submittedName>
        <fullName evidence="4">Uncharacterized protein</fullName>
    </submittedName>
</protein>
<dbReference type="InterPro" id="IPR036388">
    <property type="entry name" value="WH-like_DNA-bd_sf"/>
</dbReference>
<comment type="caution">
    <text evidence="4">The sequence shown here is derived from an EMBL/GenBank/DDBJ whole genome shotgun (WGS) entry which is preliminary data.</text>
</comment>
<dbReference type="NCBIfam" id="TIGR00732">
    <property type="entry name" value="dprA"/>
    <property type="match status" value="1"/>
</dbReference>
<evidence type="ECO:0000313" key="5">
    <source>
        <dbReference type="Proteomes" id="UP000191448"/>
    </source>
</evidence>
<dbReference type="GO" id="GO:0009294">
    <property type="term" value="P:DNA-mediated transformation"/>
    <property type="evidence" value="ECO:0007669"/>
    <property type="project" value="InterPro"/>
</dbReference>
<dbReference type="AlphaFoldDB" id="A0A1V4SZG4"/>